<evidence type="ECO:0000259" key="1">
    <source>
        <dbReference type="Pfam" id="PF06378"/>
    </source>
</evidence>
<dbReference type="RefSeq" id="WP_180296618.1">
    <property type="nucleotide sequence ID" value="NZ_MDUZ01000051.1"/>
</dbReference>
<dbReference type="EMBL" id="MEIU01000005">
    <property type="protein sequence ID" value="PIT62556.1"/>
    <property type="molecule type" value="Genomic_DNA"/>
</dbReference>
<evidence type="ECO:0000313" key="3">
    <source>
        <dbReference type="Proteomes" id="UP000230463"/>
    </source>
</evidence>
<dbReference type="AlphaFoldDB" id="A0A855FZL0"/>
<evidence type="ECO:0000313" key="2">
    <source>
        <dbReference type="EMBL" id="PIT62556.1"/>
    </source>
</evidence>
<gene>
    <name evidence="2" type="ORF">BHC57_01090</name>
</gene>
<name>A0A855FZL0_9NEIS</name>
<sequence>METKKPEFAQTVWKTLSNINLESKVLHKKNSQPYLPWAVAWQMLMEYYPSSSYEFGKVHYYGNKTCEVSITVTCKQGSDELTRSMSRPVHDEAYNSIVNPTSTQINMAKMRCLEKCIAMFGLGIRLHVAGESFISNIAEDKAPLHQKFASELSMLNSKEDVMSWYANKQAEFKDDKEILKIVIDARHNRLSQFSKVD</sequence>
<reference evidence="2 3" key="1">
    <citation type="journal article" date="2017" name="MBio">
        <title>Type VI secretion-mediated competition in the bee gut microbiome.</title>
        <authorList>
            <person name="Steele M.I."/>
            <person name="Kwong W.K."/>
            <person name="Powell J.E."/>
            <person name="Whiteley M."/>
            <person name="Moran N.A."/>
        </authorList>
    </citation>
    <scope>NUCLEOTIDE SEQUENCE [LARGE SCALE GENOMIC DNA]</scope>
    <source>
        <strain evidence="2 3">HK3</strain>
    </source>
</reference>
<proteinExistence type="predicted"/>
<dbReference type="Pfam" id="PF06378">
    <property type="entry name" value="SSAP_Sak"/>
    <property type="match status" value="1"/>
</dbReference>
<protein>
    <recommendedName>
        <fullName evidence="1">SSAP RNA binding domain-containing protein</fullName>
    </recommendedName>
</protein>
<accession>A0A855FZL0</accession>
<dbReference type="InterPro" id="IPR009425">
    <property type="entry name" value="DSRM_SSAP"/>
</dbReference>
<comment type="caution">
    <text evidence="2">The sequence shown here is derived from an EMBL/GenBank/DDBJ whole genome shotgun (WGS) entry which is preliminary data.</text>
</comment>
<feature type="domain" description="SSAP RNA binding" evidence="1">
    <location>
        <begin position="12"/>
        <end position="146"/>
    </location>
</feature>
<organism evidence="2 3">
    <name type="scientific">Snodgrassella alvi</name>
    <dbReference type="NCBI Taxonomy" id="1196083"/>
    <lineage>
        <taxon>Bacteria</taxon>
        <taxon>Pseudomonadati</taxon>
        <taxon>Pseudomonadota</taxon>
        <taxon>Betaproteobacteria</taxon>
        <taxon>Neisseriales</taxon>
        <taxon>Neisseriaceae</taxon>
        <taxon>Snodgrassella</taxon>
    </lineage>
</organism>
<dbReference type="Proteomes" id="UP000230463">
    <property type="component" value="Unassembled WGS sequence"/>
</dbReference>